<feature type="transmembrane region" description="Helical" evidence="5">
    <location>
        <begin position="27"/>
        <end position="49"/>
    </location>
</feature>
<name>A0AAN7USJ3_9PEZI</name>
<feature type="transmembrane region" description="Helical" evidence="5">
    <location>
        <begin position="214"/>
        <end position="238"/>
    </location>
</feature>
<feature type="transmembrane region" description="Helical" evidence="5">
    <location>
        <begin position="69"/>
        <end position="92"/>
    </location>
</feature>
<comment type="subcellular location">
    <subcellularLocation>
        <location evidence="1">Endomembrane system</location>
        <topology evidence="1">Multi-pass membrane protein</topology>
    </subcellularLocation>
</comment>
<keyword evidence="7" id="KW-1185">Reference proteome</keyword>
<dbReference type="GO" id="GO:0012505">
    <property type="term" value="C:endomembrane system"/>
    <property type="evidence" value="ECO:0007669"/>
    <property type="project" value="UniProtKB-SubCell"/>
</dbReference>
<dbReference type="GO" id="GO:0016020">
    <property type="term" value="C:membrane"/>
    <property type="evidence" value="ECO:0007669"/>
    <property type="project" value="InterPro"/>
</dbReference>
<evidence type="ECO:0000256" key="5">
    <source>
        <dbReference type="SAM" id="Phobius"/>
    </source>
</evidence>
<keyword evidence="2 5" id="KW-0812">Transmembrane</keyword>
<evidence type="ECO:0000256" key="1">
    <source>
        <dbReference type="ARBA" id="ARBA00004127"/>
    </source>
</evidence>
<protein>
    <submittedName>
        <fullName evidence="6">Uncharacterized protein</fullName>
    </submittedName>
</protein>
<gene>
    <name evidence="6" type="ORF">RRF57_010540</name>
</gene>
<feature type="transmembrane region" description="Helical" evidence="5">
    <location>
        <begin position="176"/>
        <end position="194"/>
    </location>
</feature>
<sequence>MARLFAFDTGLWDPSHRFQTSWLVPPYILGAIRLLIALYAFTTLLFNIGYACANASQGGCETARNSFSYFTILSYWGVAFYFLVAAVHTFFYARCGSAPLDKWPRPLQFLHTLLYGSITTFPILVVIVFWALLSSPTTLSTTHSAWSNISEHALNAALALFEIIIPRTHPTPWSRLPFLILLLALYLALAYLTHATKGFYTYPFLDPSLQGALVAAYVFGIAIGICIIFAVVWGLIWLRRWITEKKLGRDGVFAHASAAARTDEEDMSRSWVHKDVSGNGHGHGMSETNPADIDMWIRRKE</sequence>
<accession>A0AAN7USJ3</accession>
<dbReference type="PANTHER" id="PTHR12242">
    <property type="entry name" value="OS02G0130600 PROTEIN-RELATED"/>
    <property type="match status" value="1"/>
</dbReference>
<feature type="transmembrane region" description="Helical" evidence="5">
    <location>
        <begin position="113"/>
        <end position="133"/>
    </location>
</feature>
<organism evidence="6 7">
    <name type="scientific">Xylaria bambusicola</name>
    <dbReference type="NCBI Taxonomy" id="326684"/>
    <lineage>
        <taxon>Eukaryota</taxon>
        <taxon>Fungi</taxon>
        <taxon>Dikarya</taxon>
        <taxon>Ascomycota</taxon>
        <taxon>Pezizomycotina</taxon>
        <taxon>Sordariomycetes</taxon>
        <taxon>Xylariomycetidae</taxon>
        <taxon>Xylariales</taxon>
        <taxon>Xylariaceae</taxon>
        <taxon>Xylaria</taxon>
    </lineage>
</organism>
<keyword evidence="4 5" id="KW-0472">Membrane</keyword>
<reference evidence="6 7" key="1">
    <citation type="submission" date="2023-10" db="EMBL/GenBank/DDBJ databases">
        <title>Draft genome sequence of Xylaria bambusicola isolate GMP-LS, the root and basal stem rot pathogen of sugarcane in Indonesia.</title>
        <authorList>
            <person name="Selvaraj P."/>
            <person name="Muralishankar V."/>
            <person name="Muruganantham S."/>
            <person name="Sp S."/>
            <person name="Haryani S."/>
            <person name="Lau K.J.X."/>
            <person name="Naqvi N.I."/>
        </authorList>
    </citation>
    <scope>NUCLEOTIDE SEQUENCE [LARGE SCALE GENOMIC DNA]</scope>
    <source>
        <strain evidence="6">GMP-LS</strain>
    </source>
</reference>
<evidence type="ECO:0000256" key="2">
    <source>
        <dbReference type="ARBA" id="ARBA00022692"/>
    </source>
</evidence>
<dbReference type="Proteomes" id="UP001305414">
    <property type="component" value="Unassembled WGS sequence"/>
</dbReference>
<evidence type="ECO:0000256" key="4">
    <source>
        <dbReference type="ARBA" id="ARBA00023136"/>
    </source>
</evidence>
<evidence type="ECO:0000313" key="7">
    <source>
        <dbReference type="Proteomes" id="UP001305414"/>
    </source>
</evidence>
<dbReference type="PANTHER" id="PTHR12242:SF1">
    <property type="entry name" value="MYND-TYPE DOMAIN-CONTAINING PROTEIN"/>
    <property type="match status" value="1"/>
</dbReference>
<dbReference type="AlphaFoldDB" id="A0AAN7USJ3"/>
<proteinExistence type="predicted"/>
<dbReference type="Pfam" id="PF04750">
    <property type="entry name" value="Far-17a_AIG1"/>
    <property type="match status" value="1"/>
</dbReference>
<keyword evidence="3 5" id="KW-1133">Transmembrane helix</keyword>
<comment type="caution">
    <text evidence="6">The sequence shown here is derived from an EMBL/GenBank/DDBJ whole genome shotgun (WGS) entry which is preliminary data.</text>
</comment>
<dbReference type="EMBL" id="JAWHQM010000045">
    <property type="protein sequence ID" value="KAK5634827.1"/>
    <property type="molecule type" value="Genomic_DNA"/>
</dbReference>
<evidence type="ECO:0000313" key="6">
    <source>
        <dbReference type="EMBL" id="KAK5634827.1"/>
    </source>
</evidence>
<evidence type="ECO:0000256" key="3">
    <source>
        <dbReference type="ARBA" id="ARBA00022989"/>
    </source>
</evidence>
<dbReference type="InterPro" id="IPR006838">
    <property type="entry name" value="ADTRP_AIG1"/>
</dbReference>